<accession>A0A9W6X2Z4</accession>
<evidence type="ECO:0000313" key="3">
    <source>
        <dbReference type="EMBL" id="GMF27845.1"/>
    </source>
</evidence>
<sequence length="116" mass="12984">MCVRTFLLATVVIAFASTGNSATQAALVLTPAHDEHGPGLKANLPPRNLRSKTNDDNASEEEQSEERGIFTPRVGTESMSFWKKVFYKLYPHVKPPVVHVKPNYHHHLPVKIPRTD</sequence>
<dbReference type="AlphaFoldDB" id="A0A9W6X2Z4"/>
<evidence type="ECO:0000313" key="4">
    <source>
        <dbReference type="Proteomes" id="UP001165083"/>
    </source>
</evidence>
<feature type="signal peptide" evidence="2">
    <location>
        <begin position="1"/>
        <end position="21"/>
    </location>
</feature>
<keyword evidence="4" id="KW-1185">Reference proteome</keyword>
<name>A0A9W6X2Z4_9STRA</name>
<feature type="region of interest" description="Disordered" evidence="1">
    <location>
        <begin position="33"/>
        <end position="71"/>
    </location>
</feature>
<feature type="chain" id="PRO_5040860402" evidence="2">
    <location>
        <begin position="22"/>
        <end position="116"/>
    </location>
</feature>
<evidence type="ECO:0000256" key="2">
    <source>
        <dbReference type="SAM" id="SignalP"/>
    </source>
</evidence>
<dbReference type="Proteomes" id="UP001165083">
    <property type="component" value="Unassembled WGS sequence"/>
</dbReference>
<evidence type="ECO:0000256" key="1">
    <source>
        <dbReference type="SAM" id="MobiDB-lite"/>
    </source>
</evidence>
<reference evidence="3" key="1">
    <citation type="submission" date="2023-04" db="EMBL/GenBank/DDBJ databases">
        <title>Phytophthora lilii NBRC 32176.</title>
        <authorList>
            <person name="Ichikawa N."/>
            <person name="Sato H."/>
            <person name="Tonouchi N."/>
        </authorList>
    </citation>
    <scope>NUCLEOTIDE SEQUENCE</scope>
    <source>
        <strain evidence="3">NBRC 32176</strain>
    </source>
</reference>
<gene>
    <name evidence="3" type="ORF">Plil01_001168500</name>
</gene>
<dbReference type="EMBL" id="BSXW01000680">
    <property type="protein sequence ID" value="GMF27845.1"/>
    <property type="molecule type" value="Genomic_DNA"/>
</dbReference>
<keyword evidence="2" id="KW-0732">Signal</keyword>
<protein>
    <submittedName>
        <fullName evidence="3">Unnamed protein product</fullName>
    </submittedName>
</protein>
<comment type="caution">
    <text evidence="3">The sequence shown here is derived from an EMBL/GenBank/DDBJ whole genome shotgun (WGS) entry which is preliminary data.</text>
</comment>
<proteinExistence type="predicted"/>
<organism evidence="3 4">
    <name type="scientific">Phytophthora lilii</name>
    <dbReference type="NCBI Taxonomy" id="2077276"/>
    <lineage>
        <taxon>Eukaryota</taxon>
        <taxon>Sar</taxon>
        <taxon>Stramenopiles</taxon>
        <taxon>Oomycota</taxon>
        <taxon>Peronosporomycetes</taxon>
        <taxon>Peronosporales</taxon>
        <taxon>Peronosporaceae</taxon>
        <taxon>Phytophthora</taxon>
    </lineage>
</organism>